<dbReference type="AlphaFoldDB" id="A0AAD9FX42"/>
<sequence>MLARSAFPAFFFTLAGFLLFLLTTLSVPIIKTIYMLKIKYPGGATAANVGVFGICYKGNTVTFNGVTVTGASQCTSTEVGYTLNVALFGLGGWTTGQVVIESLAGSLIMNAIAAGFAGISFLFAFFAWVFSSRTLEVILFVTLFLSALFGWIAYWINLGFVLTARSRVWSYSNNVFSGHIGNAFWMTFGGAIALTIAICLAGCGSFGRYSEESTKNRRDAEITPVTEEKHSKHHFWQRKHEQPVSPASATVPLAANPPPPPPPPNAAATGPTGAY</sequence>
<feature type="transmembrane region" description="Helical" evidence="2">
    <location>
        <begin position="137"/>
        <end position="163"/>
    </location>
</feature>
<reference evidence="3" key="1">
    <citation type="submission" date="2023-02" db="EMBL/GenBank/DDBJ databases">
        <title>Identification and recombinant expression of a fungal hydrolase from Papiliotrema laurentii that hydrolyzes apple cutin and clears colloidal polyester polyurethane.</title>
        <authorList>
            <consortium name="DOE Joint Genome Institute"/>
            <person name="Roman V.A."/>
            <person name="Bojanowski C."/>
            <person name="Crable B.R."/>
            <person name="Wagner D.N."/>
            <person name="Hung C.S."/>
            <person name="Nadeau L.J."/>
            <person name="Schratz L."/>
            <person name="Haridas S."/>
            <person name="Pangilinan J."/>
            <person name="Lipzen A."/>
            <person name="Na H."/>
            <person name="Yan M."/>
            <person name="Ng V."/>
            <person name="Grigoriev I.V."/>
            <person name="Spatafora J.W."/>
            <person name="Barlow D."/>
            <person name="Biffinger J."/>
            <person name="Kelley-Loughnane N."/>
            <person name="Varaljay V.A."/>
            <person name="Crookes-Goodson W.J."/>
        </authorList>
    </citation>
    <scope>NUCLEOTIDE SEQUENCE</scope>
    <source>
        <strain evidence="3">5307AH</strain>
    </source>
</reference>
<protein>
    <recommendedName>
        <fullName evidence="5">Pali-domain-containing protein</fullName>
    </recommendedName>
</protein>
<keyword evidence="4" id="KW-1185">Reference proteome</keyword>
<dbReference type="EMBL" id="JAODAN010000001">
    <property type="protein sequence ID" value="KAK1927613.1"/>
    <property type="molecule type" value="Genomic_DNA"/>
</dbReference>
<feature type="compositionally biased region" description="Basic and acidic residues" evidence="1">
    <location>
        <begin position="217"/>
        <end position="230"/>
    </location>
</feature>
<accession>A0AAD9FX42</accession>
<organism evidence="3 4">
    <name type="scientific">Papiliotrema laurentii</name>
    <name type="common">Cryptococcus laurentii</name>
    <dbReference type="NCBI Taxonomy" id="5418"/>
    <lineage>
        <taxon>Eukaryota</taxon>
        <taxon>Fungi</taxon>
        <taxon>Dikarya</taxon>
        <taxon>Basidiomycota</taxon>
        <taxon>Agaricomycotina</taxon>
        <taxon>Tremellomycetes</taxon>
        <taxon>Tremellales</taxon>
        <taxon>Rhynchogastremaceae</taxon>
        <taxon>Papiliotrema</taxon>
    </lineage>
</organism>
<dbReference type="PANTHER" id="PTHR28013:SF4">
    <property type="entry name" value="MARVEL DOMAIN-CONTAINING PROTEIN"/>
    <property type="match status" value="1"/>
</dbReference>
<dbReference type="InterPro" id="IPR009571">
    <property type="entry name" value="SUR7/Rim9-like_fungi"/>
</dbReference>
<name>A0AAD9FX42_PAPLA</name>
<gene>
    <name evidence="3" type="ORF">DB88DRAFT_507690</name>
</gene>
<comment type="caution">
    <text evidence="3">The sequence shown here is derived from an EMBL/GenBank/DDBJ whole genome shotgun (WGS) entry which is preliminary data.</text>
</comment>
<dbReference type="GO" id="GO:0032153">
    <property type="term" value="C:cell division site"/>
    <property type="evidence" value="ECO:0007669"/>
    <property type="project" value="TreeGrafter"/>
</dbReference>
<dbReference type="PANTHER" id="PTHR28013">
    <property type="entry name" value="PROTEIN DCV1-RELATED"/>
    <property type="match status" value="1"/>
</dbReference>
<dbReference type="Proteomes" id="UP001182556">
    <property type="component" value="Unassembled WGS sequence"/>
</dbReference>
<keyword evidence="2" id="KW-0472">Membrane</keyword>
<dbReference type="InterPro" id="IPR051380">
    <property type="entry name" value="pH-response_reg_palI/RIM9"/>
</dbReference>
<dbReference type="Pfam" id="PF06687">
    <property type="entry name" value="SUR7"/>
    <property type="match status" value="1"/>
</dbReference>
<evidence type="ECO:0000313" key="4">
    <source>
        <dbReference type="Proteomes" id="UP001182556"/>
    </source>
</evidence>
<feature type="compositionally biased region" description="Pro residues" evidence="1">
    <location>
        <begin position="255"/>
        <end position="265"/>
    </location>
</feature>
<keyword evidence="2" id="KW-0812">Transmembrane</keyword>
<proteinExistence type="predicted"/>
<dbReference type="GO" id="GO:0035838">
    <property type="term" value="C:growing cell tip"/>
    <property type="evidence" value="ECO:0007669"/>
    <property type="project" value="TreeGrafter"/>
</dbReference>
<evidence type="ECO:0000313" key="3">
    <source>
        <dbReference type="EMBL" id="KAK1927613.1"/>
    </source>
</evidence>
<dbReference type="GO" id="GO:0005886">
    <property type="term" value="C:plasma membrane"/>
    <property type="evidence" value="ECO:0007669"/>
    <property type="project" value="InterPro"/>
</dbReference>
<evidence type="ECO:0008006" key="5">
    <source>
        <dbReference type="Google" id="ProtNLM"/>
    </source>
</evidence>
<feature type="compositionally biased region" description="Low complexity" evidence="1">
    <location>
        <begin position="266"/>
        <end position="275"/>
    </location>
</feature>
<feature type="region of interest" description="Disordered" evidence="1">
    <location>
        <begin position="217"/>
        <end position="275"/>
    </location>
</feature>
<evidence type="ECO:0000256" key="1">
    <source>
        <dbReference type="SAM" id="MobiDB-lite"/>
    </source>
</evidence>
<keyword evidence="2" id="KW-1133">Transmembrane helix</keyword>
<evidence type="ECO:0000256" key="2">
    <source>
        <dbReference type="SAM" id="Phobius"/>
    </source>
</evidence>
<feature type="transmembrane region" description="Helical" evidence="2">
    <location>
        <begin position="183"/>
        <end position="207"/>
    </location>
</feature>
<feature type="transmembrane region" description="Helical" evidence="2">
    <location>
        <begin position="107"/>
        <end position="130"/>
    </location>
</feature>